<evidence type="ECO:0000313" key="1">
    <source>
        <dbReference type="EMBL" id="CDW46851.1"/>
    </source>
</evidence>
<proteinExistence type="predicted"/>
<sequence length="17" mass="1908">MLRNEAPMTTVACPNFL</sequence>
<reference evidence="1" key="1">
    <citation type="submission" date="2014-05" db="EMBL/GenBank/DDBJ databases">
        <authorList>
            <person name="Chronopoulou M."/>
        </authorList>
    </citation>
    <scope>NUCLEOTIDE SEQUENCE</scope>
    <source>
        <tissue evidence="1">Whole organism</tissue>
    </source>
</reference>
<protein>
    <submittedName>
        <fullName evidence="1">Uncharacterized protein</fullName>
    </submittedName>
</protein>
<organism evidence="1">
    <name type="scientific">Lepeophtheirus salmonis</name>
    <name type="common">Salmon louse</name>
    <name type="synonym">Caligus salmonis</name>
    <dbReference type="NCBI Taxonomy" id="72036"/>
    <lineage>
        <taxon>Eukaryota</taxon>
        <taxon>Metazoa</taxon>
        <taxon>Ecdysozoa</taxon>
        <taxon>Arthropoda</taxon>
        <taxon>Crustacea</taxon>
        <taxon>Multicrustacea</taxon>
        <taxon>Hexanauplia</taxon>
        <taxon>Copepoda</taxon>
        <taxon>Siphonostomatoida</taxon>
        <taxon>Caligidae</taxon>
        <taxon>Lepeophtheirus</taxon>
    </lineage>
</organism>
<dbReference type="AlphaFoldDB" id="A0A0K2VAC6"/>
<name>A0A0K2VAC6_LEPSM</name>
<accession>A0A0K2VAC6</accession>
<dbReference type="EMBL" id="HACA01029490">
    <property type="protein sequence ID" value="CDW46851.1"/>
    <property type="molecule type" value="Transcribed_RNA"/>
</dbReference>